<evidence type="ECO:0000313" key="5">
    <source>
        <dbReference type="Proteomes" id="UP000198828"/>
    </source>
</evidence>
<feature type="region of interest" description="Disordered" evidence="1">
    <location>
        <begin position="222"/>
        <end position="267"/>
    </location>
</feature>
<organism evidence="4 5">
    <name type="scientific">Tepidimicrobium xylanilyticum</name>
    <dbReference type="NCBI Taxonomy" id="1123352"/>
    <lineage>
        <taxon>Bacteria</taxon>
        <taxon>Bacillati</taxon>
        <taxon>Bacillota</taxon>
        <taxon>Tissierellia</taxon>
        <taxon>Tissierellales</taxon>
        <taxon>Tepidimicrobiaceae</taxon>
        <taxon>Tepidimicrobium</taxon>
    </lineage>
</organism>
<dbReference type="OrthoDB" id="9806054at2"/>
<keyword evidence="2" id="KW-0472">Membrane</keyword>
<protein>
    <recommendedName>
        <fullName evidence="3">TPM domain-containing protein</fullName>
    </recommendedName>
</protein>
<keyword evidence="2" id="KW-1133">Transmembrane helix</keyword>
<dbReference type="RefSeq" id="WP_093752133.1">
    <property type="nucleotide sequence ID" value="NZ_FNNG01000005.1"/>
</dbReference>
<evidence type="ECO:0000256" key="1">
    <source>
        <dbReference type="SAM" id="MobiDB-lite"/>
    </source>
</evidence>
<dbReference type="Gene3D" id="3.10.310.50">
    <property type="match status" value="1"/>
</dbReference>
<dbReference type="AlphaFoldDB" id="A0A1H2X874"/>
<evidence type="ECO:0000256" key="2">
    <source>
        <dbReference type="SAM" id="Phobius"/>
    </source>
</evidence>
<sequence length="267" mass="29799">MRSKIYLKLILFVALIFTITVSSQAGAFHTKRRIYDFAGLLNGEEIEELESISEKYSAKRETDFIILTYSDPKGKDIVEYMQDFYDEEALGYDKPHGNAAILTVDMKNREVYLAGFYKGEKYLDDYRLDLIRDKITSDLSRGDYFNAFHTFIKTSYKYMGIRPGVNPNNILFNLWFQIAASLGIAGIAVGIMALNSGGRITVNAATYQDSVNTRVIDRRDVHLRTTVTKRRKPSNNKSNSGGGSGGIRSGGGVTKGGHSHSGSRGKF</sequence>
<keyword evidence="5" id="KW-1185">Reference proteome</keyword>
<dbReference type="EMBL" id="FNNG01000005">
    <property type="protein sequence ID" value="SDW89070.1"/>
    <property type="molecule type" value="Genomic_DNA"/>
</dbReference>
<gene>
    <name evidence="4" type="ORF">SAMN05660923_01372</name>
</gene>
<feature type="compositionally biased region" description="Gly residues" evidence="1">
    <location>
        <begin position="240"/>
        <end position="255"/>
    </location>
</feature>
<name>A0A1H2X874_9FIRM</name>
<feature type="compositionally biased region" description="Basic residues" evidence="1">
    <location>
        <begin position="257"/>
        <end position="267"/>
    </location>
</feature>
<keyword evidence="2" id="KW-0812">Transmembrane</keyword>
<accession>A0A1H2X874</accession>
<reference evidence="4 5" key="1">
    <citation type="submission" date="2016-10" db="EMBL/GenBank/DDBJ databases">
        <authorList>
            <person name="de Groot N.N."/>
        </authorList>
    </citation>
    <scope>NUCLEOTIDE SEQUENCE [LARGE SCALE GENOMIC DNA]</scope>
    <source>
        <strain evidence="4 5">DSM 23310</strain>
    </source>
</reference>
<dbReference type="InterPro" id="IPR007621">
    <property type="entry name" value="TPM_dom"/>
</dbReference>
<evidence type="ECO:0000313" key="4">
    <source>
        <dbReference type="EMBL" id="SDW89070.1"/>
    </source>
</evidence>
<dbReference type="Pfam" id="PF04536">
    <property type="entry name" value="TPM_phosphatase"/>
    <property type="match status" value="1"/>
</dbReference>
<feature type="transmembrane region" description="Helical" evidence="2">
    <location>
        <begin position="174"/>
        <end position="194"/>
    </location>
</feature>
<evidence type="ECO:0000259" key="3">
    <source>
        <dbReference type="Pfam" id="PF04536"/>
    </source>
</evidence>
<feature type="domain" description="TPM" evidence="3">
    <location>
        <begin position="34"/>
        <end position="154"/>
    </location>
</feature>
<proteinExistence type="predicted"/>
<dbReference type="Proteomes" id="UP000198828">
    <property type="component" value="Unassembled WGS sequence"/>
</dbReference>